<dbReference type="eggNOG" id="ENOG502SWE1">
    <property type="taxonomic scope" value="Eukaryota"/>
</dbReference>
<dbReference type="OrthoDB" id="48093at2759"/>
<dbReference type="EMBL" id="AGNL01018277">
    <property type="protein sequence ID" value="EJK63382.1"/>
    <property type="molecule type" value="Genomic_DNA"/>
</dbReference>
<keyword evidence="2" id="KW-1185">Reference proteome</keyword>
<name>K0SYR9_THAOC</name>
<evidence type="ECO:0000313" key="1">
    <source>
        <dbReference type="EMBL" id="EJK63382.1"/>
    </source>
</evidence>
<accession>K0SYR9</accession>
<organism evidence="1 2">
    <name type="scientific">Thalassiosira oceanica</name>
    <name type="common">Marine diatom</name>
    <dbReference type="NCBI Taxonomy" id="159749"/>
    <lineage>
        <taxon>Eukaryota</taxon>
        <taxon>Sar</taxon>
        <taxon>Stramenopiles</taxon>
        <taxon>Ochrophyta</taxon>
        <taxon>Bacillariophyta</taxon>
        <taxon>Coscinodiscophyceae</taxon>
        <taxon>Thalassiosirophycidae</taxon>
        <taxon>Thalassiosirales</taxon>
        <taxon>Thalassiosiraceae</taxon>
        <taxon>Thalassiosira</taxon>
    </lineage>
</organism>
<dbReference type="OMA" id="WYDESAT"/>
<dbReference type="Proteomes" id="UP000266841">
    <property type="component" value="Unassembled WGS sequence"/>
</dbReference>
<comment type="caution">
    <text evidence="1">The sequence shown here is derived from an EMBL/GenBank/DDBJ whole genome shotgun (WGS) entry which is preliminary data.</text>
</comment>
<sequence length="286" mass="31613">MLFAAITCSSRARPAILRLAAYSATRRIVSASIPVPNDVSMERPEAVALVESEIYRDSWAESASRFFPGAGMHFTQVDLFSNQLREKNKRSAPTLGKLEQTLAQDLSSTAYGYCIVIARGPIQCLLSQYFVESLPLAGLVLVDPLLLPDDGRINQPGVGCAQTRWSSSLSDLVSILDRSSANSPMRNSSQITDDMQSEQNEIHLIRSLKIDKGRALKLEPQAVPTLVMYSGGHEYEDHFRICAERTASFHTSVADGDFFDQVPVVKVKDDAPHMQTILDWYDESAT</sequence>
<protein>
    <recommendedName>
        <fullName evidence="3">AB hydrolase-1 domain-containing protein</fullName>
    </recommendedName>
</protein>
<evidence type="ECO:0000313" key="2">
    <source>
        <dbReference type="Proteomes" id="UP000266841"/>
    </source>
</evidence>
<gene>
    <name evidence="1" type="ORF">THAOC_15961</name>
</gene>
<proteinExistence type="predicted"/>
<reference evidence="1 2" key="1">
    <citation type="journal article" date="2012" name="Genome Biol.">
        <title>Genome and low-iron response of an oceanic diatom adapted to chronic iron limitation.</title>
        <authorList>
            <person name="Lommer M."/>
            <person name="Specht M."/>
            <person name="Roy A.S."/>
            <person name="Kraemer L."/>
            <person name="Andreson R."/>
            <person name="Gutowska M.A."/>
            <person name="Wolf J."/>
            <person name="Bergner S.V."/>
            <person name="Schilhabel M.B."/>
            <person name="Klostermeier U.C."/>
            <person name="Beiko R.G."/>
            <person name="Rosenstiel P."/>
            <person name="Hippler M."/>
            <person name="Laroche J."/>
        </authorList>
    </citation>
    <scope>NUCLEOTIDE SEQUENCE [LARGE SCALE GENOMIC DNA]</scope>
    <source>
        <strain evidence="1 2">CCMP1005</strain>
    </source>
</reference>
<dbReference type="AlphaFoldDB" id="K0SYR9"/>
<evidence type="ECO:0008006" key="3">
    <source>
        <dbReference type="Google" id="ProtNLM"/>
    </source>
</evidence>